<protein>
    <recommendedName>
        <fullName evidence="12">Septation ring formation regulator EzrA</fullName>
    </recommendedName>
</protein>
<feature type="coiled-coil region" evidence="9">
    <location>
        <begin position="139"/>
        <end position="166"/>
    </location>
</feature>
<sequence length="176" mass="20667">MLSAADSNIEDILKEIADLVTSEEQNRRDIEKVKEQYQTVRKKMLAYSHLYGTLYDKMEQDLDEAWEGIKQYEEETENGNYMKARKILLEQDRRLDQLQLYINDVPKLIADCKQTVPGQLTKLKDGYKEMTDKGYKLEHIQMTKELENLNKQLTRAEKLLIDELNLEEASSIFAND</sequence>
<keyword evidence="6" id="KW-0472">Membrane</keyword>
<dbReference type="GO" id="GO:0000917">
    <property type="term" value="P:division septum assembly"/>
    <property type="evidence" value="ECO:0007669"/>
    <property type="project" value="UniProtKB-KW"/>
</dbReference>
<dbReference type="Pfam" id="PF06160">
    <property type="entry name" value="EzrA"/>
    <property type="match status" value="1"/>
</dbReference>
<dbReference type="GO" id="GO:0005886">
    <property type="term" value="C:plasma membrane"/>
    <property type="evidence" value="ECO:0007669"/>
    <property type="project" value="UniProtKB-SubCell"/>
</dbReference>
<comment type="subcellular location">
    <subcellularLocation>
        <location evidence="1">Cell membrane</location>
        <topology evidence="1">Single-pass membrane protein</topology>
    </subcellularLocation>
</comment>
<evidence type="ECO:0000256" key="2">
    <source>
        <dbReference type="ARBA" id="ARBA00022618"/>
    </source>
</evidence>
<accession>A0A5S9MDP3</accession>
<evidence type="ECO:0000313" key="10">
    <source>
        <dbReference type="EMBL" id="BBP91587.1"/>
    </source>
</evidence>
<evidence type="ECO:0000256" key="9">
    <source>
        <dbReference type="SAM" id="Coils"/>
    </source>
</evidence>
<gene>
    <name evidence="10" type="ORF">BsIDN1_52050</name>
</gene>
<reference evidence="10 11" key="1">
    <citation type="submission" date="2019-12" db="EMBL/GenBank/DDBJ databases">
        <title>Full genome sequence of a Bacillus safensis strain isolated from commercially available natto in Indonesia.</title>
        <authorList>
            <person name="Yoshida M."/>
            <person name="Uomi M."/>
            <person name="Waturangi D."/>
            <person name="Ekaputri J.J."/>
            <person name="Setiamarga D.H.E."/>
        </authorList>
    </citation>
    <scope>NUCLEOTIDE SEQUENCE [LARGE SCALE GENOMIC DNA]</scope>
    <source>
        <strain evidence="10 11">IDN1</strain>
    </source>
</reference>
<feature type="coiled-coil region" evidence="9">
    <location>
        <begin position="23"/>
        <end position="75"/>
    </location>
</feature>
<dbReference type="InterPro" id="IPR010379">
    <property type="entry name" value="EzrA"/>
</dbReference>
<evidence type="ECO:0000256" key="4">
    <source>
        <dbReference type="ARBA" id="ARBA00022989"/>
    </source>
</evidence>
<evidence type="ECO:0000256" key="5">
    <source>
        <dbReference type="ARBA" id="ARBA00023054"/>
    </source>
</evidence>
<keyword evidence="5 9" id="KW-0175">Coiled coil</keyword>
<keyword evidence="4" id="KW-1133">Transmembrane helix</keyword>
<evidence type="ECO:0000256" key="1">
    <source>
        <dbReference type="ARBA" id="ARBA00004162"/>
    </source>
</evidence>
<keyword evidence="7" id="KW-0717">Septation</keyword>
<dbReference type="GO" id="GO:0005940">
    <property type="term" value="C:septin ring"/>
    <property type="evidence" value="ECO:0007669"/>
    <property type="project" value="InterPro"/>
</dbReference>
<evidence type="ECO:0000256" key="7">
    <source>
        <dbReference type="ARBA" id="ARBA00023210"/>
    </source>
</evidence>
<evidence type="ECO:0000256" key="8">
    <source>
        <dbReference type="ARBA" id="ARBA00023306"/>
    </source>
</evidence>
<evidence type="ECO:0000256" key="6">
    <source>
        <dbReference type="ARBA" id="ARBA00023136"/>
    </source>
</evidence>
<keyword evidence="2" id="KW-0132">Cell division</keyword>
<name>A0A5S9MDP3_BACIA</name>
<keyword evidence="3" id="KW-0812">Transmembrane</keyword>
<evidence type="ECO:0000313" key="11">
    <source>
        <dbReference type="Proteomes" id="UP000464658"/>
    </source>
</evidence>
<dbReference type="AlphaFoldDB" id="A0A5S9MDP3"/>
<keyword evidence="8" id="KW-0131">Cell cycle</keyword>
<dbReference type="EMBL" id="AP021906">
    <property type="protein sequence ID" value="BBP91587.1"/>
    <property type="molecule type" value="Genomic_DNA"/>
</dbReference>
<dbReference type="GO" id="GO:0000921">
    <property type="term" value="P:septin ring assembly"/>
    <property type="evidence" value="ECO:0007669"/>
    <property type="project" value="InterPro"/>
</dbReference>
<organism evidence="10 11">
    <name type="scientific">Bacillus safensis</name>
    <dbReference type="NCBI Taxonomy" id="561879"/>
    <lineage>
        <taxon>Bacteria</taxon>
        <taxon>Bacillati</taxon>
        <taxon>Bacillota</taxon>
        <taxon>Bacilli</taxon>
        <taxon>Bacillales</taxon>
        <taxon>Bacillaceae</taxon>
        <taxon>Bacillus</taxon>
    </lineage>
</organism>
<evidence type="ECO:0000256" key="3">
    <source>
        <dbReference type="ARBA" id="ARBA00022692"/>
    </source>
</evidence>
<evidence type="ECO:0008006" key="12">
    <source>
        <dbReference type="Google" id="ProtNLM"/>
    </source>
</evidence>
<dbReference type="Proteomes" id="UP000464658">
    <property type="component" value="Chromosome"/>
</dbReference>
<proteinExistence type="predicted"/>